<protein>
    <submittedName>
        <fullName evidence="1">HAD-IB family hydrolase</fullName>
    </submittedName>
</protein>
<keyword evidence="1" id="KW-0378">Hydrolase</keyword>
<gene>
    <name evidence="1" type="ORF">KCG34_00895</name>
</gene>
<reference evidence="1" key="1">
    <citation type="submission" date="2021-04" db="EMBL/GenBank/DDBJ databases">
        <title>The complete genome sequence of Caulobacter sp. S6.</title>
        <authorList>
            <person name="Tang Y."/>
            <person name="Ouyang W."/>
            <person name="Liu Q."/>
            <person name="Huang B."/>
            <person name="Guo Z."/>
            <person name="Lei P."/>
        </authorList>
    </citation>
    <scope>NUCLEOTIDE SEQUENCE</scope>
    <source>
        <strain evidence="1">S6</strain>
    </source>
</reference>
<dbReference type="InterPro" id="IPR006385">
    <property type="entry name" value="HAD_hydro_SerB1"/>
</dbReference>
<dbReference type="EMBL" id="CP073078">
    <property type="protein sequence ID" value="QUD90628.1"/>
    <property type="molecule type" value="Genomic_DNA"/>
</dbReference>
<dbReference type="AlphaFoldDB" id="A0A975G3U2"/>
<dbReference type="InterPro" id="IPR036412">
    <property type="entry name" value="HAD-like_sf"/>
</dbReference>
<dbReference type="NCBIfam" id="TIGR01490">
    <property type="entry name" value="HAD-SF-IB-hyp1"/>
    <property type="match status" value="1"/>
</dbReference>
<name>A0A975G3U2_9CAUL</name>
<proteinExistence type="predicted"/>
<dbReference type="InterPro" id="IPR023214">
    <property type="entry name" value="HAD_sf"/>
</dbReference>
<sequence length="225" mass="24701">MGNLSDLRESGPGARPIVAFDFDGTLTVRDSFTTLLRWKAGPVRFGAGVASLAPELVSFLMTRDRGALKGAAAKRFFGPARKADIESVARRFAEIHARDLFRPDAVRVWKRWRSRGARLVIVTASPEETVAPFARGLGADLLIGTRLKYDEAGRFTGKLDGLNCRGEEKVRRLREVFGPDLRLVAAYGDTDGDTAMLALADEAGMKVFNGVPVAATHETRRRRRS</sequence>
<dbReference type="NCBIfam" id="TIGR01488">
    <property type="entry name" value="HAD-SF-IB"/>
    <property type="match status" value="1"/>
</dbReference>
<evidence type="ECO:0000313" key="2">
    <source>
        <dbReference type="Proteomes" id="UP000676409"/>
    </source>
</evidence>
<dbReference type="Gene3D" id="3.40.50.1000">
    <property type="entry name" value="HAD superfamily/HAD-like"/>
    <property type="match status" value="1"/>
</dbReference>
<evidence type="ECO:0000313" key="1">
    <source>
        <dbReference type="EMBL" id="QUD90628.1"/>
    </source>
</evidence>
<dbReference type="Proteomes" id="UP000676409">
    <property type="component" value="Chromosome"/>
</dbReference>
<dbReference type="InterPro" id="IPR050582">
    <property type="entry name" value="HAD-like_SerB"/>
</dbReference>
<dbReference type="GO" id="GO:0016787">
    <property type="term" value="F:hydrolase activity"/>
    <property type="evidence" value="ECO:0007669"/>
    <property type="project" value="UniProtKB-KW"/>
</dbReference>
<dbReference type="KEGG" id="caul:KCG34_00895"/>
<dbReference type="Gene3D" id="1.20.1440.100">
    <property type="entry name" value="SG protein - dephosphorylation function"/>
    <property type="match status" value="1"/>
</dbReference>
<dbReference type="PANTHER" id="PTHR43344">
    <property type="entry name" value="PHOSPHOSERINE PHOSPHATASE"/>
    <property type="match status" value="1"/>
</dbReference>
<accession>A0A975G3U2</accession>
<dbReference type="SUPFAM" id="SSF56784">
    <property type="entry name" value="HAD-like"/>
    <property type="match status" value="1"/>
</dbReference>
<dbReference type="Pfam" id="PF12710">
    <property type="entry name" value="HAD"/>
    <property type="match status" value="1"/>
</dbReference>
<dbReference type="CDD" id="cd02612">
    <property type="entry name" value="HAD_PGPPase"/>
    <property type="match status" value="1"/>
</dbReference>
<keyword evidence="2" id="KW-1185">Reference proteome</keyword>
<dbReference type="RefSeq" id="WP_211940675.1">
    <property type="nucleotide sequence ID" value="NZ_CP073078.1"/>
</dbReference>
<organism evidence="1 2">
    <name type="scientific">Phenylobacterium montanum</name>
    <dbReference type="NCBI Taxonomy" id="2823693"/>
    <lineage>
        <taxon>Bacteria</taxon>
        <taxon>Pseudomonadati</taxon>
        <taxon>Pseudomonadota</taxon>
        <taxon>Alphaproteobacteria</taxon>
        <taxon>Caulobacterales</taxon>
        <taxon>Caulobacteraceae</taxon>
        <taxon>Phenylobacterium</taxon>
    </lineage>
</organism>